<protein>
    <recommendedName>
        <fullName evidence="5">COX assembly mitochondrial protein</fullName>
    </recommendedName>
</protein>
<keyword evidence="3 5" id="KW-0496">Mitochondrion</keyword>
<evidence type="ECO:0000256" key="5">
    <source>
        <dbReference type="RuleBase" id="RU364104"/>
    </source>
</evidence>
<dbReference type="EMBL" id="OU895879">
    <property type="protein sequence ID" value="CAG9806832.1"/>
    <property type="molecule type" value="Genomic_DNA"/>
</dbReference>
<feature type="compositionally biased region" description="Basic and acidic residues" evidence="6">
    <location>
        <begin position="69"/>
        <end position="83"/>
    </location>
</feature>
<gene>
    <name evidence="7" type="ORF">CHIRRI_LOCUS9686</name>
</gene>
<dbReference type="OrthoDB" id="532630at2759"/>
<dbReference type="PROSITE" id="PS51808">
    <property type="entry name" value="CHCH"/>
    <property type="match status" value="1"/>
</dbReference>
<evidence type="ECO:0000256" key="3">
    <source>
        <dbReference type="ARBA" id="ARBA00023128"/>
    </source>
</evidence>
<reference evidence="7" key="1">
    <citation type="submission" date="2022-01" db="EMBL/GenBank/DDBJ databases">
        <authorList>
            <person name="King R."/>
        </authorList>
    </citation>
    <scope>NUCLEOTIDE SEQUENCE</scope>
</reference>
<dbReference type="Proteomes" id="UP001153620">
    <property type="component" value="Chromosome 3"/>
</dbReference>
<name>A0A9N9S0Y0_9DIPT</name>
<comment type="similarity">
    <text evidence="2 5">Belongs to the CMC family.</text>
</comment>
<evidence type="ECO:0000256" key="2">
    <source>
        <dbReference type="ARBA" id="ARBA00007347"/>
    </source>
</evidence>
<keyword evidence="4" id="KW-1015">Disulfide bond</keyword>
<sequence>MHPDLSSHLHTPECNILISQLKECHETKKFQKFLGACSDIDRTVQRCLKKELADNRKKNFDQSKLNRQKVYERMRQEEQAQKQ</sequence>
<evidence type="ECO:0000313" key="7">
    <source>
        <dbReference type="EMBL" id="CAG9806832.1"/>
    </source>
</evidence>
<keyword evidence="8" id="KW-1185">Reference proteome</keyword>
<dbReference type="InterPro" id="IPR013892">
    <property type="entry name" value="Cyt_c_biogenesis_Cmc1-like"/>
</dbReference>
<feature type="region of interest" description="Disordered" evidence="6">
    <location>
        <begin position="58"/>
        <end position="83"/>
    </location>
</feature>
<reference evidence="7" key="2">
    <citation type="submission" date="2022-10" db="EMBL/GenBank/DDBJ databases">
        <authorList>
            <consortium name="ENA_rothamsted_submissions"/>
            <consortium name="culmorum"/>
            <person name="King R."/>
        </authorList>
    </citation>
    <scope>NUCLEOTIDE SEQUENCE</scope>
</reference>
<dbReference type="Pfam" id="PF08583">
    <property type="entry name" value="Cmc1"/>
    <property type="match status" value="1"/>
</dbReference>
<dbReference type="PANTHER" id="PTHR22977:SF1">
    <property type="entry name" value="COX ASSEMBLY MITOCHONDRIAL PROTEIN 2 HOMOLOG"/>
    <property type="match status" value="1"/>
</dbReference>
<evidence type="ECO:0000256" key="1">
    <source>
        <dbReference type="ARBA" id="ARBA00004173"/>
    </source>
</evidence>
<proteinExistence type="inferred from homology"/>
<dbReference type="AlphaFoldDB" id="A0A9N9S0Y0"/>
<evidence type="ECO:0000256" key="4">
    <source>
        <dbReference type="ARBA" id="ARBA00023157"/>
    </source>
</evidence>
<evidence type="ECO:0000313" key="8">
    <source>
        <dbReference type="Proteomes" id="UP001153620"/>
    </source>
</evidence>
<accession>A0A9N9S0Y0</accession>
<dbReference type="PANTHER" id="PTHR22977">
    <property type="entry name" value="COX ASSEMBLY MITOCHONDRIAL PROTEIN"/>
    <property type="match status" value="1"/>
</dbReference>
<evidence type="ECO:0000256" key="6">
    <source>
        <dbReference type="SAM" id="MobiDB-lite"/>
    </source>
</evidence>
<organism evidence="7 8">
    <name type="scientific">Chironomus riparius</name>
    <dbReference type="NCBI Taxonomy" id="315576"/>
    <lineage>
        <taxon>Eukaryota</taxon>
        <taxon>Metazoa</taxon>
        <taxon>Ecdysozoa</taxon>
        <taxon>Arthropoda</taxon>
        <taxon>Hexapoda</taxon>
        <taxon>Insecta</taxon>
        <taxon>Pterygota</taxon>
        <taxon>Neoptera</taxon>
        <taxon>Endopterygota</taxon>
        <taxon>Diptera</taxon>
        <taxon>Nematocera</taxon>
        <taxon>Chironomoidea</taxon>
        <taxon>Chironomidae</taxon>
        <taxon>Chironominae</taxon>
        <taxon>Chironomus</taxon>
    </lineage>
</organism>
<comment type="subcellular location">
    <subcellularLocation>
        <location evidence="1 5">Mitochondrion</location>
    </subcellularLocation>
</comment>
<dbReference type="GO" id="GO:0005739">
    <property type="term" value="C:mitochondrion"/>
    <property type="evidence" value="ECO:0007669"/>
    <property type="project" value="UniProtKB-SubCell"/>
</dbReference>